<dbReference type="OrthoDB" id="4349954at2759"/>
<protein>
    <submittedName>
        <fullName evidence="7">MoaB/Mog domain-containing protein</fullName>
    </submittedName>
</protein>
<keyword evidence="5" id="KW-0808">Transferase</keyword>
<dbReference type="PANTHER" id="PTHR10192">
    <property type="entry name" value="MOLYBDOPTERIN BIOSYNTHESIS PROTEIN"/>
    <property type="match status" value="1"/>
</dbReference>
<dbReference type="Gene3D" id="3.40.980.10">
    <property type="entry name" value="MoaB/Mog-like domain"/>
    <property type="match status" value="1"/>
</dbReference>
<proteinExistence type="evidence at protein level"/>
<dbReference type="InterPro" id="IPR005110">
    <property type="entry name" value="MoeA_linker/N"/>
</dbReference>
<dbReference type="WormBase" id="T06H11.4">
    <property type="protein sequence ID" value="CE31596"/>
    <property type="gene ID" value="WBGene00003384"/>
    <property type="gene designation" value="moc-1"/>
</dbReference>
<dbReference type="InterPro" id="IPR036135">
    <property type="entry name" value="MoeA_linker/N_sf"/>
</dbReference>
<dbReference type="GO" id="GO:0072579">
    <property type="term" value="P:glycine receptor clustering"/>
    <property type="evidence" value="ECO:0000318"/>
    <property type="project" value="GO_Central"/>
</dbReference>
<dbReference type="OMA" id="TEYQRGI"/>
<evidence type="ECO:0000313" key="8">
    <source>
        <dbReference type="Proteomes" id="UP000001940"/>
    </source>
</evidence>
<dbReference type="GO" id="GO:0030425">
    <property type="term" value="C:dendrite"/>
    <property type="evidence" value="ECO:0000318"/>
    <property type="project" value="GO_Central"/>
</dbReference>
<dbReference type="Pfam" id="PF00994">
    <property type="entry name" value="MoCF_biosynth"/>
    <property type="match status" value="1"/>
</dbReference>
<evidence type="ECO:0007829" key="10">
    <source>
        <dbReference type="PeptideAtlas" id="G5EGH2"/>
    </source>
</evidence>
<name>G5EGH2_CAEEL</name>
<evidence type="ECO:0000313" key="7">
    <source>
        <dbReference type="EMBL" id="CAA90069.2"/>
    </source>
</evidence>
<reference evidence="7 8" key="1">
    <citation type="journal article" date="1998" name="Science">
        <title>Genome sequence of the nematode C. elegans: a platform for investigating biology.</title>
        <authorList>
            <consortium name="The C. elegans sequencing consortium"/>
            <person name="Sulson J.E."/>
            <person name="Waterston R."/>
        </authorList>
    </citation>
    <scope>NUCLEOTIDE SEQUENCE [LARGE SCALE GENOMIC DNA]</scope>
    <source>
        <strain evidence="7 8">Bristol N2</strain>
    </source>
</reference>
<dbReference type="GO" id="GO:0005524">
    <property type="term" value="F:ATP binding"/>
    <property type="evidence" value="ECO:0007669"/>
    <property type="project" value="UniProtKB-UniRule"/>
</dbReference>
<dbReference type="SUPFAM" id="SSF63867">
    <property type="entry name" value="MoeA C-terminal domain-like"/>
    <property type="match status" value="1"/>
</dbReference>
<dbReference type="AlphaFoldDB" id="G5EGH2"/>
<dbReference type="Pfam" id="PF03454">
    <property type="entry name" value="MoeA_C"/>
    <property type="match status" value="1"/>
</dbReference>
<dbReference type="Gene3D" id="2.170.190.11">
    <property type="entry name" value="Molybdopterin biosynthesis moea protein, domain 3"/>
    <property type="match status" value="1"/>
</dbReference>
<keyword evidence="4 5" id="KW-0501">Molybdenum cofactor biosynthesis</keyword>
<gene>
    <name evidence="7 9" type="primary">moc-1</name>
    <name evidence="7" type="ORF">CELE_T06H11.4</name>
    <name evidence="9" type="ORF">T06H11.4</name>
</gene>
<dbReference type="Reactome" id="R-CEL-947581">
    <property type="pathway name" value="Molybdenum cofactor biosynthesis"/>
</dbReference>
<dbReference type="InterPro" id="IPR038987">
    <property type="entry name" value="MoeA-like"/>
</dbReference>
<feature type="domain" description="MoaB/Mog" evidence="6">
    <location>
        <begin position="194"/>
        <end position="339"/>
    </location>
</feature>
<dbReference type="GO" id="GO:0061599">
    <property type="term" value="F:molybdopterin molybdotransferase activity"/>
    <property type="evidence" value="ECO:0000318"/>
    <property type="project" value="GO_Central"/>
</dbReference>
<keyword evidence="5" id="KW-0500">Molybdenum</keyword>
<dbReference type="NCBIfam" id="TIGR00177">
    <property type="entry name" value="molyb_syn"/>
    <property type="match status" value="1"/>
</dbReference>
<dbReference type="GO" id="GO:0007529">
    <property type="term" value="P:establishment of synaptic specificity at neuromuscular junction"/>
    <property type="evidence" value="ECO:0000318"/>
    <property type="project" value="GO_Central"/>
</dbReference>
<dbReference type="PIR" id="T20638">
    <property type="entry name" value="T20638"/>
</dbReference>
<dbReference type="InterPro" id="IPR036425">
    <property type="entry name" value="MoaB/Mog-like_dom_sf"/>
</dbReference>
<dbReference type="PeptideAtlas" id="G5EGH2"/>
<evidence type="ECO:0000313" key="9">
    <source>
        <dbReference type="WormBase" id="T06H11.4"/>
    </source>
</evidence>
<dbReference type="FunFam" id="3.40.980.10:FF:000015">
    <property type="entry name" value="Molybdopterin molybdenumtransferase"/>
    <property type="match status" value="1"/>
</dbReference>
<dbReference type="eggNOG" id="KOG2371">
    <property type="taxonomic scope" value="Eukaryota"/>
</dbReference>
<comment type="cofactor">
    <cofactor evidence="5">
        <name>Mg(2+)</name>
        <dbReference type="ChEBI" id="CHEBI:18420"/>
    </cofactor>
</comment>
<dbReference type="HOGENOM" id="CLU_010186_7_0_1"/>
<dbReference type="PANTHER" id="PTHR10192:SF5">
    <property type="entry name" value="GEPHYRIN"/>
    <property type="match status" value="1"/>
</dbReference>
<keyword evidence="8" id="KW-1185">Reference proteome</keyword>
<dbReference type="GO" id="GO:0005737">
    <property type="term" value="C:cytoplasm"/>
    <property type="evidence" value="ECO:0000318"/>
    <property type="project" value="GO_Central"/>
</dbReference>
<dbReference type="Proteomes" id="UP000001940">
    <property type="component" value="Chromosome X"/>
</dbReference>
<dbReference type="AGR" id="WB:WBGene00003384"/>
<dbReference type="GeneID" id="181225"/>
<dbReference type="CDD" id="cd00887">
    <property type="entry name" value="MoeA"/>
    <property type="match status" value="1"/>
</dbReference>
<dbReference type="FunCoup" id="G5EGH2">
    <property type="interactions" value="996"/>
</dbReference>
<dbReference type="GO" id="GO:0046872">
    <property type="term" value="F:metal ion binding"/>
    <property type="evidence" value="ECO:0007669"/>
    <property type="project" value="UniProtKB-UniRule"/>
</dbReference>
<evidence type="ECO:0000256" key="3">
    <source>
        <dbReference type="ARBA" id="ARBA00008339"/>
    </source>
</evidence>
<dbReference type="UniPathway" id="UPA00344"/>
<dbReference type="GO" id="GO:0097112">
    <property type="term" value="P:gamma-aminobutyric acid receptor clustering"/>
    <property type="evidence" value="ECO:0000318"/>
    <property type="project" value="GO_Central"/>
</dbReference>
<dbReference type="GO" id="GO:0045211">
    <property type="term" value="C:postsynaptic membrane"/>
    <property type="evidence" value="ECO:0000318"/>
    <property type="project" value="GO_Central"/>
</dbReference>
<dbReference type="GO" id="GO:0006777">
    <property type="term" value="P:Mo-molybdopterin cofactor biosynthetic process"/>
    <property type="evidence" value="ECO:0000318"/>
    <property type="project" value="GO_Central"/>
</dbReference>
<dbReference type="InterPro" id="IPR005111">
    <property type="entry name" value="MoeA_C_domain_IV"/>
</dbReference>
<comment type="similarity">
    <text evidence="5">Belongs to the MoeA family.</text>
</comment>
<dbReference type="RefSeq" id="NP_509700.2">
    <property type="nucleotide sequence ID" value="NM_077299.4"/>
</dbReference>
<evidence type="ECO:0000256" key="2">
    <source>
        <dbReference type="ARBA" id="ARBA00007589"/>
    </source>
</evidence>
<dbReference type="InParanoid" id="G5EGH2"/>
<dbReference type="GO" id="GO:0005829">
    <property type="term" value="C:cytosol"/>
    <property type="evidence" value="ECO:0000318"/>
    <property type="project" value="GO_Central"/>
</dbReference>
<dbReference type="GO" id="GO:0061598">
    <property type="term" value="F:molybdopterin adenylyltransferase activity"/>
    <property type="evidence" value="ECO:0007669"/>
    <property type="project" value="UniProtKB-UniRule"/>
</dbReference>
<dbReference type="InterPro" id="IPR036688">
    <property type="entry name" value="MoeA_C_domain_IV_sf"/>
</dbReference>
<dbReference type="PROSITE" id="PS01079">
    <property type="entry name" value="MOCF_BIOSYNTHESIS_2"/>
    <property type="match status" value="1"/>
</dbReference>
<dbReference type="KEGG" id="cel:CELE_T06H11.4"/>
<dbReference type="PaxDb" id="6239-T06H11.4"/>
<dbReference type="SUPFAM" id="SSF53218">
    <property type="entry name" value="Molybdenum cofactor biosynthesis proteins"/>
    <property type="match status" value="1"/>
</dbReference>
<dbReference type="Gene3D" id="2.40.340.10">
    <property type="entry name" value="MoeA, C-terminal, domain IV"/>
    <property type="match status" value="1"/>
</dbReference>
<dbReference type="SUPFAM" id="SSF63882">
    <property type="entry name" value="MoeA N-terminal region -like"/>
    <property type="match status" value="1"/>
</dbReference>
<comment type="pathway">
    <text evidence="1 5">Cofactor biosynthesis; molybdopterin biosynthesis.</text>
</comment>
<keyword evidence="5" id="KW-0460">Magnesium</keyword>
<sequence length="435" mass="47077">MAAHHPRESQWPKKELPEARKIMKQIGAQIPRIVESIQVDWSALGRVVAEEVKSSEDMPPVAASTKDGYAVIAHDGIGLKKMVGVSLAGNIYQGAVEIGKCVRISTGGIIPEGADAVIMREYTELVRQDQQSEETEIICKQAVQVGENIRLPGSDVRSSDVIVPFEAQIGSAEFGILNAFGIRTIKVYKKPVVTVISTGSELVSPMVENVPLGMVRDSNAPQLVALFKEHGFNVIDGGRVVDDKEGLDKKLTECLEHSDVIVTTGGVSMGEQDYMKNALLHLGFKIEFGRVSMKPGLPCTVATRESASERKLKVVLALPGNPASAWVCSHLFAVPLIRDMSGYRRINHTKINVRIAQDIKLGDRPEFVRAFIEQVGDEDDGHPIAHVTKNQISSNIGNLVGAQVLLELNAASADKTVVPKNGLVKALILSSNGNF</sequence>
<dbReference type="Gene3D" id="3.90.105.10">
    <property type="entry name" value="Molybdopterin biosynthesis moea protein, domain 2"/>
    <property type="match status" value="1"/>
</dbReference>
<dbReference type="SMR" id="G5EGH2"/>
<dbReference type="CTD" id="181225"/>
<evidence type="ECO:0000259" key="6">
    <source>
        <dbReference type="SMART" id="SM00852"/>
    </source>
</evidence>
<keyword evidence="5" id="KW-0479">Metal-binding</keyword>
<comment type="catalytic activity">
    <reaction evidence="5">
        <text>adenylyl-molybdopterin + molybdate = Mo-molybdopterin + AMP + H(+)</text>
        <dbReference type="Rhea" id="RHEA:35047"/>
        <dbReference type="ChEBI" id="CHEBI:15378"/>
        <dbReference type="ChEBI" id="CHEBI:36264"/>
        <dbReference type="ChEBI" id="CHEBI:62727"/>
        <dbReference type="ChEBI" id="CHEBI:71302"/>
        <dbReference type="ChEBI" id="CHEBI:456215"/>
    </reaction>
</comment>
<dbReference type="Pfam" id="PF03453">
    <property type="entry name" value="MoeA_N"/>
    <property type="match status" value="1"/>
</dbReference>
<dbReference type="GO" id="GO:0099572">
    <property type="term" value="C:postsynaptic specialization"/>
    <property type="evidence" value="ECO:0000318"/>
    <property type="project" value="GO_Central"/>
</dbReference>
<comment type="function">
    <text evidence="5">Catalyzes two steps in the biosynthesis of the molybdenum cofactor. In the first step, molybdopterin is adenylated. Subsequently, molybdate is inserted into adenylated molybdopterin and AMP is released.</text>
</comment>
<evidence type="ECO:0000256" key="5">
    <source>
        <dbReference type="RuleBase" id="RU365090"/>
    </source>
</evidence>
<comment type="similarity">
    <text evidence="3">In the C-terminal section; belongs to the MoeA family.</text>
</comment>
<keyword evidence="10" id="KW-1267">Proteomics identification</keyword>
<dbReference type="SMART" id="SM00852">
    <property type="entry name" value="MoCF_biosynth"/>
    <property type="match status" value="1"/>
</dbReference>
<dbReference type="STRING" id="6239.T06H11.4.1"/>
<dbReference type="Bgee" id="WBGene00003384">
    <property type="expression patterns" value="Expressed in pharyngeal muscle cell (C elegans) and 3 other cell types or tissues"/>
</dbReference>
<dbReference type="InterPro" id="IPR008284">
    <property type="entry name" value="MoCF_biosynth_CS"/>
</dbReference>
<accession>G5EGH2</accession>
<dbReference type="FunFam" id="2.40.340.10:FF:000014">
    <property type="entry name" value="Molybdopterin molybdenumtransferase"/>
    <property type="match status" value="1"/>
</dbReference>
<dbReference type="EMBL" id="BX284606">
    <property type="protein sequence ID" value="CAA90069.2"/>
    <property type="molecule type" value="Genomic_DNA"/>
</dbReference>
<dbReference type="PhylomeDB" id="G5EGH2"/>
<comment type="catalytic activity">
    <reaction evidence="5">
        <text>molybdopterin + ATP + H(+) = adenylyl-molybdopterin + diphosphate</text>
        <dbReference type="Rhea" id="RHEA:31331"/>
        <dbReference type="ChEBI" id="CHEBI:15378"/>
        <dbReference type="ChEBI" id="CHEBI:30616"/>
        <dbReference type="ChEBI" id="CHEBI:33019"/>
        <dbReference type="ChEBI" id="CHEBI:58698"/>
        <dbReference type="ChEBI" id="CHEBI:62727"/>
    </reaction>
</comment>
<evidence type="ECO:0000256" key="1">
    <source>
        <dbReference type="ARBA" id="ARBA00005046"/>
    </source>
</evidence>
<dbReference type="InterPro" id="IPR001453">
    <property type="entry name" value="MoaB/Mog_dom"/>
</dbReference>
<organism evidence="7 8">
    <name type="scientific">Caenorhabditis elegans</name>
    <dbReference type="NCBI Taxonomy" id="6239"/>
    <lineage>
        <taxon>Eukaryota</taxon>
        <taxon>Metazoa</taxon>
        <taxon>Ecdysozoa</taxon>
        <taxon>Nematoda</taxon>
        <taxon>Chromadorea</taxon>
        <taxon>Rhabditida</taxon>
        <taxon>Rhabditina</taxon>
        <taxon>Rhabditomorpha</taxon>
        <taxon>Rhabditoidea</taxon>
        <taxon>Rhabditidae</taxon>
        <taxon>Peloderinae</taxon>
        <taxon>Caenorhabditis</taxon>
    </lineage>
</organism>
<evidence type="ECO:0000256" key="4">
    <source>
        <dbReference type="ARBA" id="ARBA00023150"/>
    </source>
</evidence>
<dbReference type="FunFam" id="2.170.190.11:FF:000001">
    <property type="entry name" value="Molybdopterin molybdenumtransferase"/>
    <property type="match status" value="1"/>
</dbReference>
<comment type="similarity">
    <text evidence="2">In the N-terminal section; belongs to the MoaB/Mog family.</text>
</comment>